<name>A0A0E9WN96_ANGAN</name>
<dbReference type="EMBL" id="GBXM01016750">
    <property type="protein sequence ID" value="JAH91827.1"/>
    <property type="molecule type" value="Transcribed_RNA"/>
</dbReference>
<sequence length="33" mass="3772">MSHLKSLKCNFEAGYADLNCFLNVFFFTVSLVL</sequence>
<reference evidence="1" key="2">
    <citation type="journal article" date="2015" name="Fish Shellfish Immunol.">
        <title>Early steps in the European eel (Anguilla anguilla)-Vibrio vulnificus interaction in the gills: Role of the RtxA13 toxin.</title>
        <authorList>
            <person name="Callol A."/>
            <person name="Pajuelo D."/>
            <person name="Ebbesson L."/>
            <person name="Teles M."/>
            <person name="MacKenzie S."/>
            <person name="Amaro C."/>
        </authorList>
    </citation>
    <scope>NUCLEOTIDE SEQUENCE</scope>
</reference>
<protein>
    <submittedName>
        <fullName evidence="1">Uncharacterized protein</fullName>
    </submittedName>
</protein>
<evidence type="ECO:0000313" key="1">
    <source>
        <dbReference type="EMBL" id="JAH91827.1"/>
    </source>
</evidence>
<proteinExistence type="predicted"/>
<dbReference type="AlphaFoldDB" id="A0A0E9WN96"/>
<organism evidence="1">
    <name type="scientific">Anguilla anguilla</name>
    <name type="common">European freshwater eel</name>
    <name type="synonym">Muraena anguilla</name>
    <dbReference type="NCBI Taxonomy" id="7936"/>
    <lineage>
        <taxon>Eukaryota</taxon>
        <taxon>Metazoa</taxon>
        <taxon>Chordata</taxon>
        <taxon>Craniata</taxon>
        <taxon>Vertebrata</taxon>
        <taxon>Euteleostomi</taxon>
        <taxon>Actinopterygii</taxon>
        <taxon>Neopterygii</taxon>
        <taxon>Teleostei</taxon>
        <taxon>Anguilliformes</taxon>
        <taxon>Anguillidae</taxon>
        <taxon>Anguilla</taxon>
    </lineage>
</organism>
<accession>A0A0E9WN96</accession>
<reference evidence="1" key="1">
    <citation type="submission" date="2014-11" db="EMBL/GenBank/DDBJ databases">
        <authorList>
            <person name="Amaro Gonzalez C."/>
        </authorList>
    </citation>
    <scope>NUCLEOTIDE SEQUENCE</scope>
</reference>